<accession>A0A918KKD3</accession>
<gene>
    <name evidence="2" type="ORF">GCM10011309_14010</name>
</gene>
<dbReference type="EMBL" id="BMYV01000001">
    <property type="protein sequence ID" value="GGX64938.1"/>
    <property type="molecule type" value="Genomic_DNA"/>
</dbReference>
<feature type="signal peptide" evidence="1">
    <location>
        <begin position="1"/>
        <end position="20"/>
    </location>
</feature>
<keyword evidence="1" id="KW-0732">Signal</keyword>
<evidence type="ECO:0000313" key="3">
    <source>
        <dbReference type="Proteomes" id="UP000600865"/>
    </source>
</evidence>
<evidence type="ECO:0000313" key="2">
    <source>
        <dbReference type="EMBL" id="GGX64938.1"/>
    </source>
</evidence>
<protein>
    <submittedName>
        <fullName evidence="2">Uncharacterized protein</fullName>
    </submittedName>
</protein>
<comment type="caution">
    <text evidence="2">The sequence shown here is derived from an EMBL/GenBank/DDBJ whole genome shotgun (WGS) entry which is preliminary data.</text>
</comment>
<proteinExistence type="predicted"/>
<feature type="chain" id="PRO_5037299531" evidence="1">
    <location>
        <begin position="21"/>
        <end position="287"/>
    </location>
</feature>
<keyword evidence="3" id="KW-1185">Reference proteome</keyword>
<dbReference type="Proteomes" id="UP000600865">
    <property type="component" value="Unassembled WGS sequence"/>
</dbReference>
<dbReference type="RefSeq" id="WP_189583247.1">
    <property type="nucleotide sequence ID" value="NZ_BMYV01000001.1"/>
</dbReference>
<evidence type="ECO:0000256" key="1">
    <source>
        <dbReference type="SAM" id="SignalP"/>
    </source>
</evidence>
<name>A0A918KKD3_9PROT</name>
<dbReference type="AlphaFoldDB" id="A0A918KKD3"/>
<organism evidence="2 3">
    <name type="scientific">Litorimonas cladophorae</name>
    <dbReference type="NCBI Taxonomy" id="1220491"/>
    <lineage>
        <taxon>Bacteria</taxon>
        <taxon>Pseudomonadati</taxon>
        <taxon>Pseudomonadota</taxon>
        <taxon>Alphaproteobacteria</taxon>
        <taxon>Maricaulales</taxon>
        <taxon>Robiginitomaculaceae</taxon>
    </lineage>
</organism>
<reference evidence="2 3" key="1">
    <citation type="journal article" date="2014" name="Int. J. Syst. Evol. Microbiol.">
        <title>Complete genome sequence of Corynebacterium casei LMG S-19264T (=DSM 44701T), isolated from a smear-ripened cheese.</title>
        <authorList>
            <consortium name="US DOE Joint Genome Institute (JGI-PGF)"/>
            <person name="Walter F."/>
            <person name="Albersmeier A."/>
            <person name="Kalinowski J."/>
            <person name="Ruckert C."/>
        </authorList>
    </citation>
    <scope>NUCLEOTIDE SEQUENCE [LARGE SCALE GENOMIC DNA]</scope>
    <source>
        <strain evidence="2 3">KCTC 23968</strain>
    </source>
</reference>
<sequence>MRKGAWGLLLAGCVSVPALAAVVDRPFFRAGAVVIVFGASDFEENGGVAPVVYDFHMLDGSTSGQAAPDLIVDDGRAINFNSGRYNPIQSGESSGWEYQINNPTFGGAFQSSAPHQTLDADDSYTAFGLDDGTDIDLLGGGNRAARFYVASNVPFDIFGEATNLTATGDFSSMDYSNIRYRLRYQVSGGGGANRWGQSAQDPAPSGSGVTYGANGTLYTLNGLSAGPVKVFQGEQRTARLPGSIMDHAVGFQSRYNLRGSSINGNNYDFSQGTGSIGADVVYTIYTP</sequence>